<dbReference type="RefSeq" id="WP_223468505.1">
    <property type="nucleotide sequence ID" value="NZ_JAFBIL020000004.1"/>
</dbReference>
<evidence type="ECO:0000256" key="1">
    <source>
        <dbReference type="SAM" id="Phobius"/>
    </source>
</evidence>
<evidence type="ECO:0000313" key="2">
    <source>
        <dbReference type="EMBL" id="MBZ2208030.1"/>
    </source>
</evidence>
<proteinExistence type="predicted"/>
<accession>A0ABS7SPB7</accession>
<dbReference type="EMBL" id="JAFBIL020000004">
    <property type="protein sequence ID" value="MBZ2208030.1"/>
    <property type="molecule type" value="Genomic_DNA"/>
</dbReference>
<protein>
    <recommendedName>
        <fullName evidence="4">FeoB-associated Cys-rich membrane protein</fullName>
    </recommendedName>
</protein>
<evidence type="ECO:0000313" key="3">
    <source>
        <dbReference type="Proteomes" id="UP000809349"/>
    </source>
</evidence>
<dbReference type="InterPro" id="IPR046494">
    <property type="entry name" value="DUF6587"/>
</dbReference>
<dbReference type="Pfam" id="PF20228">
    <property type="entry name" value="DUF6587"/>
    <property type="match status" value="1"/>
</dbReference>
<reference evidence="2 3" key="1">
    <citation type="submission" date="2021-08" db="EMBL/GenBank/DDBJ databases">
        <title>Massilia sp. R798.</title>
        <authorList>
            <person name="Baek J.H."/>
            <person name="Jung H.S."/>
            <person name="Kim K.R."/>
            <person name="Jeon C.O."/>
        </authorList>
    </citation>
    <scope>NUCLEOTIDE SEQUENCE [LARGE SCALE GENOMIC DNA]</scope>
    <source>
        <strain evidence="2 3">R798</strain>
    </source>
</reference>
<keyword evidence="1" id="KW-1133">Transmembrane helix</keyword>
<evidence type="ECO:0008006" key="4">
    <source>
        <dbReference type="Google" id="ProtNLM"/>
    </source>
</evidence>
<gene>
    <name evidence="2" type="ORF">I4X03_012235</name>
</gene>
<name>A0ABS7SPB7_9BURK</name>
<sequence>MLEYVIVGLIVAAAAFYTVRKYMPAAWRKRLSYRVGGSESTLGRMLNPDPGCGSGCNTCKACADPVPAPDDARRVIKIHRP</sequence>
<dbReference type="Proteomes" id="UP000809349">
    <property type="component" value="Unassembled WGS sequence"/>
</dbReference>
<feature type="transmembrane region" description="Helical" evidence="1">
    <location>
        <begin position="6"/>
        <end position="23"/>
    </location>
</feature>
<keyword evidence="1" id="KW-0812">Transmembrane</keyword>
<organism evidence="2 3">
    <name type="scientific">Massilia soli</name>
    <dbReference type="NCBI Taxonomy" id="2792854"/>
    <lineage>
        <taxon>Bacteria</taxon>
        <taxon>Pseudomonadati</taxon>
        <taxon>Pseudomonadota</taxon>
        <taxon>Betaproteobacteria</taxon>
        <taxon>Burkholderiales</taxon>
        <taxon>Oxalobacteraceae</taxon>
        <taxon>Telluria group</taxon>
        <taxon>Massilia</taxon>
    </lineage>
</organism>
<keyword evidence="3" id="KW-1185">Reference proteome</keyword>
<keyword evidence="1" id="KW-0472">Membrane</keyword>
<comment type="caution">
    <text evidence="2">The sequence shown here is derived from an EMBL/GenBank/DDBJ whole genome shotgun (WGS) entry which is preliminary data.</text>
</comment>